<dbReference type="PANTHER" id="PTHR41913">
    <property type="entry name" value="DUF1684 DOMAIN-CONTAINING PROTEIN"/>
    <property type="match status" value="1"/>
</dbReference>
<dbReference type="InterPro" id="IPR012467">
    <property type="entry name" value="DUF1684"/>
</dbReference>
<sequence>MNKTALFLSVPALLMVSFSGAQGHGDAHTEEVVTWQKERLERLTSDTGWLTIAGFYWLEPGKNTIGAAPDNMVLLPEGSGPAHAGVLWLDQGEAGDQVRLELHDGVKGMIEDEVVGQDRMLTADIPGPADKVTVGRVTFWVIKRGGKLAIRMRDPECNLRKEFVGLTHFPIEQSYQAKGKFIPYKEPKTVASPNVMGYESETQIYGRVEFQMKGQTFVLEPNMDDLEDDTLFFVFGDETTGKETYGGGRFLYASVAEDGSVVLDFNKAYNPPCAFNPWTTCERPRKENMLPITVRAGEKAYTGEH</sequence>
<name>A0A7Y2E6W4_UNCEI</name>
<dbReference type="Proteomes" id="UP000547674">
    <property type="component" value="Unassembled WGS sequence"/>
</dbReference>
<evidence type="ECO:0000256" key="1">
    <source>
        <dbReference type="SAM" id="SignalP"/>
    </source>
</evidence>
<feature type="chain" id="PRO_5031468996" evidence="1">
    <location>
        <begin position="24"/>
        <end position="305"/>
    </location>
</feature>
<dbReference type="Pfam" id="PF07920">
    <property type="entry name" value="DUF1684"/>
    <property type="match status" value="1"/>
</dbReference>
<gene>
    <name evidence="2" type="ORF">HKN21_06185</name>
</gene>
<accession>A0A7Y2E6W4</accession>
<dbReference type="AlphaFoldDB" id="A0A7Y2E6W4"/>
<feature type="signal peptide" evidence="1">
    <location>
        <begin position="1"/>
        <end position="23"/>
    </location>
</feature>
<reference evidence="2 3" key="1">
    <citation type="submission" date="2020-03" db="EMBL/GenBank/DDBJ databases">
        <title>Metabolic flexibility allows generalist bacteria to become dominant in a frequently disturbed ecosystem.</title>
        <authorList>
            <person name="Chen Y.-J."/>
            <person name="Leung P.M."/>
            <person name="Bay S.K."/>
            <person name="Hugenholtz P."/>
            <person name="Kessler A.J."/>
            <person name="Shelley G."/>
            <person name="Waite D.W."/>
            <person name="Cook P.L."/>
            <person name="Greening C."/>
        </authorList>
    </citation>
    <scope>NUCLEOTIDE SEQUENCE [LARGE SCALE GENOMIC DNA]</scope>
    <source>
        <strain evidence="2">SS_bin_28</strain>
    </source>
</reference>
<protein>
    <submittedName>
        <fullName evidence="2">DUF1684 domain-containing protein</fullName>
    </submittedName>
</protein>
<evidence type="ECO:0000313" key="3">
    <source>
        <dbReference type="Proteomes" id="UP000547674"/>
    </source>
</evidence>
<comment type="caution">
    <text evidence="2">The sequence shown here is derived from an EMBL/GenBank/DDBJ whole genome shotgun (WGS) entry which is preliminary data.</text>
</comment>
<organism evidence="2 3">
    <name type="scientific">Eiseniibacteriota bacterium</name>
    <dbReference type="NCBI Taxonomy" id="2212470"/>
    <lineage>
        <taxon>Bacteria</taxon>
        <taxon>Candidatus Eiseniibacteriota</taxon>
    </lineage>
</organism>
<proteinExistence type="predicted"/>
<keyword evidence="1" id="KW-0732">Signal</keyword>
<dbReference type="EMBL" id="JABDJR010000233">
    <property type="protein sequence ID" value="NNF06329.1"/>
    <property type="molecule type" value="Genomic_DNA"/>
</dbReference>
<dbReference type="PANTHER" id="PTHR41913:SF1">
    <property type="entry name" value="DUF1684 DOMAIN-CONTAINING PROTEIN"/>
    <property type="match status" value="1"/>
</dbReference>
<evidence type="ECO:0000313" key="2">
    <source>
        <dbReference type="EMBL" id="NNF06329.1"/>
    </source>
</evidence>